<dbReference type="Proteomes" id="UP001500363">
    <property type="component" value="Unassembled WGS sequence"/>
</dbReference>
<comment type="caution">
    <text evidence="3">The sequence shown here is derived from an EMBL/GenBank/DDBJ whole genome shotgun (WGS) entry which is preliminary data.</text>
</comment>
<feature type="region of interest" description="Disordered" evidence="2">
    <location>
        <begin position="1261"/>
        <end position="1286"/>
    </location>
</feature>
<feature type="region of interest" description="Disordered" evidence="2">
    <location>
        <begin position="297"/>
        <end position="359"/>
    </location>
</feature>
<feature type="compositionally biased region" description="Gly residues" evidence="2">
    <location>
        <begin position="149"/>
        <end position="161"/>
    </location>
</feature>
<feature type="compositionally biased region" description="Basic and acidic residues" evidence="2">
    <location>
        <begin position="14"/>
        <end position="26"/>
    </location>
</feature>
<sequence>MSDRPPAKVSEALVEGRRRTAPDRPAGDAVPPGLLALQRKAGNAAVSALMAAKLTSPGGDAASEIDAALVEIRNDEPAVDTVEKGLKAAKAAGVPVDLEGVKPPASALAVTKTGFGPGAVAPKKAVPPTKPVPAVSPLGKAAAKPVKAGGKGKGSGGGGGGVAPAAGGGGAAPAMAPLSGAQLLEPPAPPTGVRPEEDPAFTGVTGNVKGFAKAKRAHPPAASKAKEAQDAALAPTDDLSGQAKAAKADTMDAQQAGTFDKKAFIASVKTAIEAKSPKTLEEADEYKESGKAGEVKGELKGMVGQGKEGQAKDIETATAAPPDTSKGVAKPVTPMETEDPGQAAAIPAGGAAPKVAPPEQTNLEAGKHEATSEMAEAEVTDQQLAQSNEPQFQGALADKQTAAAHADTAPAAFRAQEQQVIEQNKTEAAAETKTGVAGMQGSKAAALAKLVADKGKAKSKDELKRAEVTTTIQNIFTAAEADVKVILDGIDPKVDAEFEQGEAKARAAFEGYVAAKMSAFKKDRYGGWLGGFRWAKDKLVGMPDKVNEFYDAGREIYLKQMDGVISRVADIVGGDLTAAKARIAKGRADIAAYVKSLPKDLQKIGSEASSEIGDKFEQLESDVDSKQDALVESLASKYTEARKGLDERIEELQAENKGLVDKAIGAIKAVINTIRELVGMLKNVLARVAGVVGDIVKNPVGFLSNLIDGVKGGILKFKDNIVDHLRKGLMSWLFGALAEGGVQLPDKFDVRGILQLLLSLFGLTWANIRNRLVKQVGEPAMTAMEKGVEIFQKLRSEGIAGLWQMLMEKLGDIKEMILEQVKDFVITKIITAGITWLIGLLNPAAAFIKACKLIYDVVMFFVNNGSRILKFVNTVIDSVADIVKGNVGGVVNKINDVLGQMVPIIIGFLASVIGLGGIGQKIREIVEKLQKPVNKALDFVIKTGLKLAGPVIRGLKSIGGKAKAKIAAGKAWVKGKAEAGKNWVKGKVAAGAAGLRGIRDRLLGITFRRTFEAGGEKHSVYTKKGKPGILYTASVEAPSAQAAPTPAVADLEAQFRTVMDNYVATASRADGDVAAAQQAAALKAQAEQILTQLVAATKAYVINHETTTGDPGHPADGIGRPGLHGEKPSSLRDQNRLLWLESEHIIPFAAGKSLWRALKLYLPWRGSHEDDAQTTIMIYERAARIKTPADNARSYSFQAILEASGMAEIIARGADRGELGMDTSEGERAWEAVKAHLEEIRKDAVARTVDAVQTENQMVEPGATRTNGQRRGNEAPTPGFNAIDGTSRTQMGNIIRLVYEEVMSRGAVRDKVERIRNRRPGGRS</sequence>
<dbReference type="RefSeq" id="WP_344172366.1">
    <property type="nucleotide sequence ID" value="NZ_BAAANC010000001.1"/>
</dbReference>
<accession>A0ABP4LCW5</accession>
<feature type="region of interest" description="Disordered" evidence="2">
    <location>
        <begin position="1"/>
        <end position="32"/>
    </location>
</feature>
<evidence type="ECO:0000256" key="2">
    <source>
        <dbReference type="SAM" id="MobiDB-lite"/>
    </source>
</evidence>
<organism evidence="3 4">
    <name type="scientific">Kribbella lupini</name>
    <dbReference type="NCBI Taxonomy" id="291602"/>
    <lineage>
        <taxon>Bacteria</taxon>
        <taxon>Bacillati</taxon>
        <taxon>Actinomycetota</taxon>
        <taxon>Actinomycetes</taxon>
        <taxon>Propionibacteriales</taxon>
        <taxon>Kribbellaceae</taxon>
        <taxon>Kribbella</taxon>
    </lineage>
</organism>
<evidence type="ECO:0000256" key="1">
    <source>
        <dbReference type="SAM" id="Coils"/>
    </source>
</evidence>
<evidence type="ECO:0000313" key="4">
    <source>
        <dbReference type="Proteomes" id="UP001500363"/>
    </source>
</evidence>
<proteinExistence type="predicted"/>
<feature type="region of interest" description="Disordered" evidence="2">
    <location>
        <begin position="1106"/>
        <end position="1129"/>
    </location>
</feature>
<name>A0ABP4LCW5_9ACTN</name>
<feature type="region of interest" description="Disordered" evidence="2">
    <location>
        <begin position="142"/>
        <end position="161"/>
    </location>
</feature>
<dbReference type="EMBL" id="BAAANC010000001">
    <property type="protein sequence ID" value="GAA1519870.1"/>
    <property type="molecule type" value="Genomic_DNA"/>
</dbReference>
<evidence type="ECO:0008006" key="5">
    <source>
        <dbReference type="Google" id="ProtNLM"/>
    </source>
</evidence>
<feature type="coiled-coil region" evidence="1">
    <location>
        <begin position="635"/>
        <end position="662"/>
    </location>
</feature>
<feature type="region of interest" description="Disordered" evidence="2">
    <location>
        <begin position="168"/>
        <end position="234"/>
    </location>
</feature>
<reference evidence="4" key="1">
    <citation type="journal article" date="2019" name="Int. J. Syst. Evol. Microbiol.">
        <title>The Global Catalogue of Microorganisms (GCM) 10K type strain sequencing project: providing services to taxonomists for standard genome sequencing and annotation.</title>
        <authorList>
            <consortium name="The Broad Institute Genomics Platform"/>
            <consortium name="The Broad Institute Genome Sequencing Center for Infectious Disease"/>
            <person name="Wu L."/>
            <person name="Ma J."/>
        </authorList>
    </citation>
    <scope>NUCLEOTIDE SEQUENCE [LARGE SCALE GENOMIC DNA]</scope>
    <source>
        <strain evidence="4">JCM 14303</strain>
    </source>
</reference>
<feature type="compositionally biased region" description="Low complexity" evidence="2">
    <location>
        <begin position="340"/>
        <end position="358"/>
    </location>
</feature>
<feature type="compositionally biased region" description="Low complexity" evidence="2">
    <location>
        <begin position="172"/>
        <end position="181"/>
    </location>
</feature>
<keyword evidence="1" id="KW-0175">Coiled coil</keyword>
<keyword evidence="4" id="KW-1185">Reference proteome</keyword>
<gene>
    <name evidence="3" type="ORF">GCM10009741_20410</name>
</gene>
<dbReference type="Gene3D" id="1.20.120.20">
    <property type="entry name" value="Apolipoprotein"/>
    <property type="match status" value="1"/>
</dbReference>
<protein>
    <recommendedName>
        <fullName evidence="5">Phage-related protein</fullName>
    </recommendedName>
</protein>
<evidence type="ECO:0000313" key="3">
    <source>
        <dbReference type="EMBL" id="GAA1519870.1"/>
    </source>
</evidence>